<dbReference type="Proteomes" id="UP000791080">
    <property type="component" value="Unassembled WGS sequence"/>
</dbReference>
<protein>
    <submittedName>
        <fullName evidence="3">Multicopper oxidase</fullName>
    </submittedName>
</protein>
<gene>
    <name evidence="3" type="ORF">G443_004570</name>
</gene>
<evidence type="ECO:0000256" key="1">
    <source>
        <dbReference type="ARBA" id="ARBA00022723"/>
    </source>
</evidence>
<proteinExistence type="predicted"/>
<reference evidence="3 4" key="2">
    <citation type="submission" date="2022-06" db="EMBL/GenBank/DDBJ databases">
        <title>Genomic Encyclopedia of Type Strains, Phase I: the one thousand microbial genomes (KMG-I) project.</title>
        <authorList>
            <person name="Kyrpides N."/>
        </authorList>
    </citation>
    <scope>NUCLEOTIDE SEQUENCE [LARGE SCALE GENOMIC DNA]</scope>
    <source>
        <strain evidence="3 4">DSM 43889</strain>
    </source>
</reference>
<keyword evidence="1" id="KW-0479">Metal-binding</keyword>
<dbReference type="InterPro" id="IPR002355">
    <property type="entry name" value="Cu_oxidase_Cu_BS"/>
</dbReference>
<evidence type="ECO:0000313" key="4">
    <source>
        <dbReference type="Proteomes" id="UP000791080"/>
    </source>
</evidence>
<dbReference type="Gene3D" id="2.60.40.420">
    <property type="entry name" value="Cupredoxins - blue copper proteins"/>
    <property type="match status" value="1"/>
</dbReference>
<dbReference type="Pfam" id="PF07731">
    <property type="entry name" value="Cu-oxidase_2"/>
    <property type="match status" value="1"/>
</dbReference>
<evidence type="ECO:0000313" key="3">
    <source>
        <dbReference type="EMBL" id="MCP2334300.1"/>
    </source>
</evidence>
<dbReference type="EMBL" id="AUBJ02000001">
    <property type="protein sequence ID" value="MCP2334300.1"/>
    <property type="molecule type" value="Genomic_DNA"/>
</dbReference>
<evidence type="ECO:0000259" key="2">
    <source>
        <dbReference type="Pfam" id="PF07731"/>
    </source>
</evidence>
<dbReference type="InterPro" id="IPR008972">
    <property type="entry name" value="Cupredoxin"/>
</dbReference>
<organism evidence="3 4">
    <name type="scientific">Actinoalloteichus caeruleus DSM 43889</name>
    <dbReference type="NCBI Taxonomy" id="1120930"/>
    <lineage>
        <taxon>Bacteria</taxon>
        <taxon>Bacillati</taxon>
        <taxon>Actinomycetota</taxon>
        <taxon>Actinomycetes</taxon>
        <taxon>Pseudonocardiales</taxon>
        <taxon>Pseudonocardiaceae</taxon>
        <taxon>Actinoalloteichus</taxon>
        <taxon>Actinoalloteichus cyanogriseus</taxon>
    </lineage>
</organism>
<name>A0ABT1JP49_ACTCY</name>
<dbReference type="InterPro" id="IPR011706">
    <property type="entry name" value="Cu-oxidase_C"/>
</dbReference>
<comment type="caution">
    <text evidence="3">The sequence shown here is derived from an EMBL/GenBank/DDBJ whole genome shotgun (WGS) entry which is preliminary data.</text>
</comment>
<dbReference type="SUPFAM" id="SSF49503">
    <property type="entry name" value="Cupredoxins"/>
    <property type="match status" value="1"/>
</dbReference>
<feature type="domain" description="Plastocyanin-like" evidence="2">
    <location>
        <begin position="1"/>
        <end position="23"/>
    </location>
</feature>
<accession>A0ABT1JP49</accession>
<sequence length="43" mass="4830">MYHCHLLAHEDAGMMGQFLVVPPERVDTVDRTLNHPSGGHSHH</sequence>
<dbReference type="PROSITE" id="PS00080">
    <property type="entry name" value="MULTICOPPER_OXIDASE2"/>
    <property type="match status" value="1"/>
</dbReference>
<dbReference type="RefSeq" id="WP_253860310.1">
    <property type="nucleotide sequence ID" value="NZ_AUBJ02000001.1"/>
</dbReference>
<reference evidence="3 4" key="1">
    <citation type="submission" date="2013-07" db="EMBL/GenBank/DDBJ databases">
        <authorList>
            <consortium name="DOE Joint Genome Institute"/>
            <person name="Reeve W."/>
            <person name="Huntemann M."/>
            <person name="Han J."/>
            <person name="Chen A."/>
            <person name="Kyrpides N."/>
            <person name="Mavromatis K."/>
            <person name="Markowitz V."/>
            <person name="Palaniappan K."/>
            <person name="Ivanova N."/>
            <person name="Schaumberg A."/>
            <person name="Pati A."/>
            <person name="Liolios K."/>
            <person name="Nordberg H.P."/>
            <person name="Cantor M.N."/>
            <person name="Hua S.X."/>
            <person name="Woyke T."/>
        </authorList>
    </citation>
    <scope>NUCLEOTIDE SEQUENCE [LARGE SCALE GENOMIC DNA]</scope>
    <source>
        <strain evidence="3 4">DSM 43889</strain>
    </source>
</reference>
<keyword evidence="4" id="KW-1185">Reference proteome</keyword>